<feature type="transmembrane region" description="Helical" evidence="6">
    <location>
        <begin position="6"/>
        <end position="29"/>
    </location>
</feature>
<evidence type="ECO:0000256" key="2">
    <source>
        <dbReference type="ARBA" id="ARBA00022692"/>
    </source>
</evidence>
<dbReference type="GO" id="GO:0000293">
    <property type="term" value="F:ferric-chelate reductase activity"/>
    <property type="evidence" value="ECO:0007669"/>
    <property type="project" value="TreeGrafter"/>
</dbReference>
<dbReference type="EMBL" id="JAINDJ010000002">
    <property type="protein sequence ID" value="KAG9459018.1"/>
    <property type="molecule type" value="Genomic_DNA"/>
</dbReference>
<keyword evidence="4" id="KW-0560">Oxidoreductase</keyword>
<dbReference type="InterPro" id="IPR013130">
    <property type="entry name" value="Fe3_Rdtase_TM_dom"/>
</dbReference>
<keyword evidence="3 6" id="KW-1133">Transmembrane helix</keyword>
<comment type="subcellular location">
    <subcellularLocation>
        <location evidence="1">Membrane</location>
        <topology evidence="1">Multi-pass membrane protein</topology>
    </subcellularLocation>
</comment>
<dbReference type="Pfam" id="PF01794">
    <property type="entry name" value="Ferric_reduct"/>
    <property type="match status" value="1"/>
</dbReference>
<evidence type="ECO:0000256" key="6">
    <source>
        <dbReference type="SAM" id="Phobius"/>
    </source>
</evidence>
<protein>
    <recommendedName>
        <fullName evidence="7">Ferric oxidoreductase domain-containing protein</fullName>
    </recommendedName>
</protein>
<organism evidence="8 9">
    <name type="scientific">Aristolochia fimbriata</name>
    <name type="common">White veined hardy Dutchman's pipe vine</name>
    <dbReference type="NCBI Taxonomy" id="158543"/>
    <lineage>
        <taxon>Eukaryota</taxon>
        <taxon>Viridiplantae</taxon>
        <taxon>Streptophyta</taxon>
        <taxon>Embryophyta</taxon>
        <taxon>Tracheophyta</taxon>
        <taxon>Spermatophyta</taxon>
        <taxon>Magnoliopsida</taxon>
        <taxon>Magnoliidae</taxon>
        <taxon>Piperales</taxon>
        <taxon>Aristolochiaceae</taxon>
        <taxon>Aristolochia</taxon>
    </lineage>
</organism>
<name>A0AAV7FH22_ARIFI</name>
<sequence length="141" mass="15783">MGSTLVIRATIALLIGVVCLVWILSWVIYPTEYYMEWLGKITTAVDSTYFGTHERERETRESHFTELQSAGLRLGLVGTLCFSFLFFPITRGSSLLPLVGFSSEAIVKYHIWLGHIVMAIFTAHGLSYFVSLVKTRGMGIA</sequence>
<evidence type="ECO:0000313" key="9">
    <source>
        <dbReference type="Proteomes" id="UP000825729"/>
    </source>
</evidence>
<evidence type="ECO:0000313" key="8">
    <source>
        <dbReference type="EMBL" id="KAG9459018.1"/>
    </source>
</evidence>
<evidence type="ECO:0000256" key="4">
    <source>
        <dbReference type="ARBA" id="ARBA00023002"/>
    </source>
</evidence>
<dbReference type="AlphaFoldDB" id="A0AAV7FH22"/>
<dbReference type="PANTHER" id="PTHR11972:SF41">
    <property type="entry name" value="FERRIC REDUCTION OXIDASE 2"/>
    <property type="match status" value="1"/>
</dbReference>
<feature type="domain" description="Ferric oxidoreductase" evidence="7">
    <location>
        <begin position="74"/>
        <end position="134"/>
    </location>
</feature>
<keyword evidence="9" id="KW-1185">Reference proteome</keyword>
<keyword evidence="5 6" id="KW-0472">Membrane</keyword>
<proteinExistence type="predicted"/>
<dbReference type="InterPro" id="IPR050369">
    <property type="entry name" value="RBOH/FRE"/>
</dbReference>
<gene>
    <name evidence="8" type="ORF">H6P81_003526</name>
</gene>
<evidence type="ECO:0000256" key="5">
    <source>
        <dbReference type="ARBA" id="ARBA00023136"/>
    </source>
</evidence>
<keyword evidence="2 6" id="KW-0812">Transmembrane</keyword>
<dbReference type="GO" id="GO:0005886">
    <property type="term" value="C:plasma membrane"/>
    <property type="evidence" value="ECO:0007669"/>
    <property type="project" value="TreeGrafter"/>
</dbReference>
<accession>A0AAV7FH22</accession>
<comment type="caution">
    <text evidence="8">The sequence shown here is derived from an EMBL/GenBank/DDBJ whole genome shotgun (WGS) entry which is preliminary data.</text>
</comment>
<reference evidence="8 9" key="1">
    <citation type="submission" date="2021-07" db="EMBL/GenBank/DDBJ databases">
        <title>The Aristolochia fimbriata genome: insights into angiosperm evolution, floral development and chemical biosynthesis.</title>
        <authorList>
            <person name="Jiao Y."/>
        </authorList>
    </citation>
    <scope>NUCLEOTIDE SEQUENCE [LARGE SCALE GENOMIC DNA]</scope>
    <source>
        <strain evidence="8">IBCAS-2021</strain>
        <tissue evidence="8">Leaf</tissue>
    </source>
</reference>
<evidence type="ECO:0000259" key="7">
    <source>
        <dbReference type="Pfam" id="PF01794"/>
    </source>
</evidence>
<dbReference type="PANTHER" id="PTHR11972">
    <property type="entry name" value="NADPH OXIDASE"/>
    <property type="match status" value="1"/>
</dbReference>
<feature type="transmembrane region" description="Helical" evidence="6">
    <location>
        <begin position="109"/>
        <end position="130"/>
    </location>
</feature>
<evidence type="ECO:0000256" key="1">
    <source>
        <dbReference type="ARBA" id="ARBA00004141"/>
    </source>
</evidence>
<dbReference type="Proteomes" id="UP000825729">
    <property type="component" value="Unassembled WGS sequence"/>
</dbReference>
<evidence type="ECO:0000256" key="3">
    <source>
        <dbReference type="ARBA" id="ARBA00022989"/>
    </source>
</evidence>
<feature type="transmembrane region" description="Helical" evidence="6">
    <location>
        <begin position="70"/>
        <end position="89"/>
    </location>
</feature>